<evidence type="ECO:0000313" key="1">
    <source>
        <dbReference type="EMBL" id="OHA95693.1"/>
    </source>
</evidence>
<evidence type="ECO:0000313" key="2">
    <source>
        <dbReference type="Proteomes" id="UP000178175"/>
    </source>
</evidence>
<reference evidence="1 2" key="1">
    <citation type="journal article" date="2016" name="Nat. Commun.">
        <title>Thousands of microbial genomes shed light on interconnected biogeochemical processes in an aquifer system.</title>
        <authorList>
            <person name="Anantharaman K."/>
            <person name="Brown C.T."/>
            <person name="Hug L.A."/>
            <person name="Sharon I."/>
            <person name="Castelle C.J."/>
            <person name="Probst A.J."/>
            <person name="Thomas B.C."/>
            <person name="Singh A."/>
            <person name="Wilkins M.J."/>
            <person name="Karaoz U."/>
            <person name="Brodie E.L."/>
            <person name="Williams K.H."/>
            <person name="Hubbard S.S."/>
            <person name="Banfield J.F."/>
        </authorList>
    </citation>
    <scope>NUCLEOTIDE SEQUENCE [LARGE SCALE GENOMIC DNA]</scope>
</reference>
<accession>A0A1G2TEM0</accession>
<dbReference type="AlphaFoldDB" id="A0A1G2TEM0"/>
<dbReference type="EMBL" id="MHVR01000020">
    <property type="protein sequence ID" value="OHA95693.1"/>
    <property type="molecule type" value="Genomic_DNA"/>
</dbReference>
<gene>
    <name evidence="1" type="ORF">A3C70_03230</name>
</gene>
<proteinExistence type="predicted"/>
<sequence length="66" mass="7918">MIEQPPQNPFNEGFDYSESLLPPTEQEELNQLRREQIDGINWTSEKRARFLELSNKEEVVRAERRK</sequence>
<name>A0A1G2TEM0_9BACT</name>
<organism evidence="1 2">
    <name type="scientific">Candidatus Zambryskibacteria bacterium RIFCSPHIGHO2_02_FULL_43_14</name>
    <dbReference type="NCBI Taxonomy" id="1802748"/>
    <lineage>
        <taxon>Bacteria</taxon>
        <taxon>Candidatus Zambryskiibacteriota</taxon>
    </lineage>
</organism>
<protein>
    <submittedName>
        <fullName evidence="1">Uncharacterized protein</fullName>
    </submittedName>
</protein>
<dbReference type="Proteomes" id="UP000178175">
    <property type="component" value="Unassembled WGS sequence"/>
</dbReference>
<comment type="caution">
    <text evidence="1">The sequence shown here is derived from an EMBL/GenBank/DDBJ whole genome shotgun (WGS) entry which is preliminary data.</text>
</comment>